<dbReference type="EMBL" id="PDEM01000031">
    <property type="protein sequence ID" value="PHZ83667.1"/>
    <property type="molecule type" value="Genomic_DNA"/>
</dbReference>
<keyword evidence="2" id="KW-0378">Hydrolase</keyword>
<dbReference type="SUPFAM" id="SSF53474">
    <property type="entry name" value="alpha/beta-Hydrolases"/>
    <property type="match status" value="1"/>
</dbReference>
<dbReference type="AlphaFoldDB" id="A0A2G4YMY7"/>
<dbReference type="GO" id="GO:0016787">
    <property type="term" value="F:hydrolase activity"/>
    <property type="evidence" value="ECO:0007669"/>
    <property type="project" value="UniProtKB-KW"/>
</dbReference>
<dbReference type="Pfam" id="PF00561">
    <property type="entry name" value="Abhydrolase_1"/>
    <property type="match status" value="1"/>
</dbReference>
<dbReference type="FunCoup" id="A0A2G4YMY7">
    <property type="interactions" value="167"/>
</dbReference>
<evidence type="ECO:0000313" key="2">
    <source>
        <dbReference type="EMBL" id="PHZ83667.1"/>
    </source>
</evidence>
<sequence length="257" mass="29057">MSDNDIIGHIVLGQGPQKVIILHGWWSDHTAYDSIIPFLDTNRFTYAFPDYRGYGKSLNMAGEHTIEQIAKDCIALADHLDWNMFHLVGHSMGGMAVQKVIQMVPNRVSSAVAITPVPACGSPLEDDSKPLFHRAAEQDENRIQILNYLTSSRLSESWYKYIVRRSRETTEKQAFHDYMLAWTETDFSNKVQGLKTPILVLVGEYDQGITAEAMSQTILEWFPKATIDVIQNSGHFPMLETPARLATVMENYLVKHG</sequence>
<feature type="domain" description="AB hydrolase-1" evidence="1">
    <location>
        <begin position="19"/>
        <end position="240"/>
    </location>
</feature>
<organism evidence="2 3">
    <name type="scientific">Paremcibacter congregatus</name>
    <dbReference type="NCBI Taxonomy" id="2043170"/>
    <lineage>
        <taxon>Bacteria</taxon>
        <taxon>Pseudomonadati</taxon>
        <taxon>Pseudomonadota</taxon>
        <taxon>Alphaproteobacteria</taxon>
        <taxon>Emcibacterales</taxon>
        <taxon>Emcibacteraceae</taxon>
        <taxon>Paremcibacter</taxon>
    </lineage>
</organism>
<dbReference type="InParanoid" id="A0A2G4YMY7"/>
<evidence type="ECO:0000259" key="1">
    <source>
        <dbReference type="Pfam" id="PF00561"/>
    </source>
</evidence>
<dbReference type="InterPro" id="IPR000073">
    <property type="entry name" value="AB_hydrolase_1"/>
</dbReference>
<protein>
    <submittedName>
        <fullName evidence="2">Alpha/beta hydrolase</fullName>
    </submittedName>
</protein>
<dbReference type="Gene3D" id="3.40.50.1820">
    <property type="entry name" value="alpha/beta hydrolase"/>
    <property type="match status" value="1"/>
</dbReference>
<dbReference type="RefSeq" id="WP_099474676.1">
    <property type="nucleotide sequence ID" value="NZ_CP041025.1"/>
</dbReference>
<dbReference type="PANTHER" id="PTHR43798">
    <property type="entry name" value="MONOACYLGLYCEROL LIPASE"/>
    <property type="match status" value="1"/>
</dbReference>
<dbReference type="InterPro" id="IPR029058">
    <property type="entry name" value="AB_hydrolase_fold"/>
</dbReference>
<comment type="caution">
    <text evidence="2">The sequence shown here is derived from an EMBL/GenBank/DDBJ whole genome shotgun (WGS) entry which is preliminary data.</text>
</comment>
<accession>A0A2G4YMY7</accession>
<dbReference type="InterPro" id="IPR050266">
    <property type="entry name" value="AB_hydrolase_sf"/>
</dbReference>
<gene>
    <name evidence="2" type="ORF">CRD36_14920</name>
</gene>
<dbReference type="OrthoDB" id="9812774at2"/>
<dbReference type="Proteomes" id="UP000229730">
    <property type="component" value="Unassembled WGS sequence"/>
</dbReference>
<evidence type="ECO:0000313" key="3">
    <source>
        <dbReference type="Proteomes" id="UP000229730"/>
    </source>
</evidence>
<reference evidence="2 3" key="1">
    <citation type="submission" date="2017-10" db="EMBL/GenBank/DDBJ databases">
        <title>Frigbacter circumglobatus gen. nov. sp. nov., isolated from sediment cultured in situ.</title>
        <authorList>
            <person name="Zhao Z."/>
        </authorList>
    </citation>
    <scope>NUCLEOTIDE SEQUENCE [LARGE SCALE GENOMIC DNA]</scope>
    <source>
        <strain evidence="2 3">ZYL</strain>
    </source>
</reference>
<name>A0A2G4YMY7_9PROT</name>
<keyword evidence="3" id="KW-1185">Reference proteome</keyword>
<proteinExistence type="predicted"/>